<feature type="region of interest" description="Disordered" evidence="1">
    <location>
        <begin position="2324"/>
        <end position="2397"/>
    </location>
</feature>
<feature type="region of interest" description="Disordered" evidence="1">
    <location>
        <begin position="1910"/>
        <end position="2062"/>
    </location>
</feature>
<feature type="compositionally biased region" description="Basic and acidic residues" evidence="1">
    <location>
        <begin position="1834"/>
        <end position="1853"/>
    </location>
</feature>
<feature type="compositionally biased region" description="Polar residues" evidence="1">
    <location>
        <begin position="1011"/>
        <end position="1021"/>
    </location>
</feature>
<feature type="region of interest" description="Disordered" evidence="1">
    <location>
        <begin position="2204"/>
        <end position="2231"/>
    </location>
</feature>
<protein>
    <submittedName>
        <fullName evidence="3">(California timema) hypothetical protein</fullName>
    </submittedName>
</protein>
<feature type="region of interest" description="Disordered" evidence="1">
    <location>
        <begin position="2074"/>
        <end position="2188"/>
    </location>
</feature>
<dbReference type="InterPro" id="IPR032715">
    <property type="entry name" value="NCOA6_TRADD-N"/>
</dbReference>
<feature type="compositionally biased region" description="Pro residues" evidence="1">
    <location>
        <begin position="901"/>
        <end position="917"/>
    </location>
</feature>
<feature type="compositionally biased region" description="Low complexity" evidence="1">
    <location>
        <begin position="469"/>
        <end position="484"/>
    </location>
</feature>
<feature type="compositionally biased region" description="Basic and acidic residues" evidence="1">
    <location>
        <begin position="2216"/>
        <end position="2231"/>
    </location>
</feature>
<feature type="compositionally biased region" description="Basic residues" evidence="1">
    <location>
        <begin position="2436"/>
        <end position="2446"/>
    </location>
</feature>
<feature type="compositionally biased region" description="Low complexity" evidence="1">
    <location>
        <begin position="989"/>
        <end position="1010"/>
    </location>
</feature>
<feature type="compositionally biased region" description="Low complexity" evidence="1">
    <location>
        <begin position="2166"/>
        <end position="2180"/>
    </location>
</feature>
<feature type="compositionally biased region" description="Low complexity" evidence="1">
    <location>
        <begin position="1363"/>
        <end position="1386"/>
    </location>
</feature>
<dbReference type="EMBL" id="OE183294">
    <property type="protein sequence ID" value="CAD7575523.1"/>
    <property type="molecule type" value="Genomic_DNA"/>
</dbReference>
<feature type="compositionally biased region" description="Polar residues" evidence="1">
    <location>
        <begin position="400"/>
        <end position="414"/>
    </location>
</feature>
<feature type="region of interest" description="Disordered" evidence="1">
    <location>
        <begin position="1514"/>
        <end position="1598"/>
    </location>
</feature>
<feature type="compositionally biased region" description="Polar residues" evidence="1">
    <location>
        <begin position="1585"/>
        <end position="1597"/>
    </location>
</feature>
<dbReference type="GO" id="GO:0035097">
    <property type="term" value="C:histone methyltransferase complex"/>
    <property type="evidence" value="ECO:0007669"/>
    <property type="project" value="TreeGrafter"/>
</dbReference>
<feature type="compositionally biased region" description="Low complexity" evidence="1">
    <location>
        <begin position="2128"/>
        <end position="2137"/>
    </location>
</feature>
<feature type="region of interest" description="Disordered" evidence="1">
    <location>
        <begin position="2424"/>
        <end position="2446"/>
    </location>
</feature>
<dbReference type="InterPro" id="IPR026638">
    <property type="entry name" value="NCOA6"/>
</dbReference>
<feature type="region of interest" description="Disordered" evidence="1">
    <location>
        <begin position="334"/>
        <end position="360"/>
    </location>
</feature>
<feature type="compositionally biased region" description="Polar residues" evidence="1">
    <location>
        <begin position="822"/>
        <end position="833"/>
    </location>
</feature>
<feature type="region of interest" description="Disordered" evidence="1">
    <location>
        <begin position="1070"/>
        <end position="1168"/>
    </location>
</feature>
<organism evidence="3">
    <name type="scientific">Timema californicum</name>
    <name type="common">California timema</name>
    <name type="synonym">Walking stick</name>
    <dbReference type="NCBI Taxonomy" id="61474"/>
    <lineage>
        <taxon>Eukaryota</taxon>
        <taxon>Metazoa</taxon>
        <taxon>Ecdysozoa</taxon>
        <taxon>Arthropoda</taxon>
        <taxon>Hexapoda</taxon>
        <taxon>Insecta</taxon>
        <taxon>Pterygota</taxon>
        <taxon>Neoptera</taxon>
        <taxon>Polyneoptera</taxon>
        <taxon>Phasmatodea</taxon>
        <taxon>Timematodea</taxon>
        <taxon>Timematoidea</taxon>
        <taxon>Timematidae</taxon>
        <taxon>Timema</taxon>
    </lineage>
</organism>
<feature type="compositionally biased region" description="Low complexity" evidence="1">
    <location>
        <begin position="603"/>
        <end position="615"/>
    </location>
</feature>
<feature type="compositionally biased region" description="Low complexity" evidence="1">
    <location>
        <begin position="1134"/>
        <end position="1147"/>
    </location>
</feature>
<dbReference type="PANTHER" id="PTHR15690">
    <property type="entry name" value="NUCLEAR RECEPTOR COACTIVATOR 6"/>
    <property type="match status" value="1"/>
</dbReference>
<dbReference type="Pfam" id="PF13820">
    <property type="entry name" value="NCOA6_TRADD-N"/>
    <property type="match status" value="1"/>
</dbReference>
<evidence type="ECO:0000259" key="2">
    <source>
        <dbReference type="Pfam" id="PF13820"/>
    </source>
</evidence>
<feature type="region of interest" description="Disordered" evidence="1">
    <location>
        <begin position="1291"/>
        <end position="1447"/>
    </location>
</feature>
<feature type="compositionally biased region" description="Basic and acidic residues" evidence="1">
    <location>
        <begin position="1782"/>
        <end position="1792"/>
    </location>
</feature>
<feature type="region of interest" description="Disordered" evidence="1">
    <location>
        <begin position="808"/>
        <end position="837"/>
    </location>
</feature>
<feature type="compositionally biased region" description="Polar residues" evidence="1">
    <location>
        <begin position="2347"/>
        <end position="2359"/>
    </location>
</feature>
<dbReference type="PANTHER" id="PTHR15690:SF0">
    <property type="entry name" value="NUCLEAR RECEPTOR COACTIVATOR 6"/>
    <property type="match status" value="1"/>
</dbReference>
<gene>
    <name evidence="3" type="ORF">TCMB3V08_LOCUS8114</name>
</gene>
<feature type="compositionally biased region" description="Polar residues" evidence="1">
    <location>
        <begin position="340"/>
        <end position="351"/>
    </location>
</feature>
<feature type="region of interest" description="Disordered" evidence="1">
    <location>
        <begin position="882"/>
        <end position="1040"/>
    </location>
</feature>
<feature type="region of interest" description="Disordered" evidence="1">
    <location>
        <begin position="1758"/>
        <end position="1807"/>
    </location>
</feature>
<dbReference type="GO" id="GO:0003713">
    <property type="term" value="F:transcription coactivator activity"/>
    <property type="evidence" value="ECO:0007669"/>
    <property type="project" value="InterPro"/>
</dbReference>
<sequence length="2446" mass="263488">MKTSGQPQLAPATGVLHTHYLRLLVHSEHIPPVLLPVHFLLVCLPFTRIRKYLGIGKLQDNSAENNVRLWQRHKLAIFATIEARKTFPKLLSFANEYLFCSSSFATDQTSASGSSFATDLIQTGGSSFATDLRLSITSYYPFRLYAISTNYFNGLGIGKVELEEVNPHLRGGRVENHLGKTTPVHPTEIRTSISPSPAVELNKSSALANYATEAEMAADSDGEVIETVVTCEGDLKDPSFPEKFKFILQRLRSLLCTGKGENLRVQKVEPWNSVRVTITIPREAALRLRQLAQQGDQALTQLGILSVQVEGDQVISLRLAGQFGSDSREIVLRTAPEDGPSTSAVPSTSGPMGSLVSDEAGPSSLVKNILSTGRVEQPQFRSPNVVAPSDGDPIPPFPPQNKTSPSASKPSTALPSGGPSPTPHHNYHGPFPFASMTHAAHAIQSRENQHSFATPPPPPYPGGNTNALQPMQPSKQPPASSAQPYKPTTPVRHPAGQPAVALSSPLLVNLLQNDGSTPVATTSKMPPPLGAPEKPLVRMRPQQVKKPAPVRRRTLPSGALASDVPVEGVRTSSLSPTSSPILCEPSKAHSLQSTSLPNIPNFSPTVSPPATSASPSHHRQQQGAMLDINVAQHNPQTAPVSTNQMPVANSNPGVNSNLSPPPPPQISVAPTPHQRLHLQQTSAVQSKLYTGQQPEVVSAFAATRHLHQISQANQGISVAVVGTSMRLQQQPVLPQRQMMGPNPLEKSSGNYVNLMGARGNPAIVHQQPTFAQQNSGATTAMVVQPSNPPQYPRMQQQQQVRLQMFQRPSAQQTAGLIGSPSLHHQPTPSQQVKPSYPGEFARFGAQTASKPGMMVRPAIQQGGNWPRLVQPPQTQRVFHPVYQPQAPPVSSPSEQQQATSHPPPSESKNPTPPPSPPLTSSGKRRQFLINPLTGHLEPMPSDSSSESEAESAGRPPTETPGGADDPFYFSSPFNDRSNSLFSDDDDDISSTVSRRADTTTTTDQSDSEATVRSTGSEASSSTRHHRLKVSQESVPPVPGEKIKLRLKLEKSEPITPAYKVDVSFINVPPARKAESGRGGSMTSSRLFSPVGEEPRVPPLHISLRGRNAAVVVSSRKEGKKWQTQDMFSGPFTGKRSSSSSNKLNRSSSKVRESGGGEGSSSPLPTPIMRIKRPVIGTSGGDRSYAPASISLTTTKVTKSILKSEIIKREQSPYSISSERTVGSDNVLKVRKFKMERRDHDVDDVPLKSRVREGTDPLASVMKNKFSSLGASKKFPSDSDFTTMRQVDSSFKRNDSILTKRPELNPSLEHIGRKISLGGGKTKRRDSRKKASTYNFNDSNVREHNLMSGSQLAEGQTGGAPSVKWKTGAGKSASSSSGPSVKSDGSALSKPPSRDQSPGGSSLPKKNKSVDRSVKVNLSGSGGRRANEGEARTSQKSQPNPGENGMASTDDIIRRTSLDDKEFVFTVVVVSQSGARPGIRDTVGPFEGCNMTREAVLGLNSQRVISATKMKCRPTACVDSRSHTAEPYKAAPVAKQRPTDPLTLEKRSISSVKKSDGSLGKSSRKSDGSLHVPGQRKCDSVHKSNKSNNAGSGPANSLSHDKLHIVDNYTHQKSIIDNCVKKQPTSYNHDVKRNLLSKKSEKSEKVLRNVITVGRVQTVLPTEKSDRLVSALSKALPPTSLPVGTLKVTEAKVKQKLLEVDPAPTNNKVCLETVCLSEKKEASDLQTVPSDAVVSAVGQPGAGGDSPAQGAVAGEQVNTQGEDSGIESMDALSEKSPNQGESPCRKEDCKESECGSVPSSSGDRAAVKQEPALVATVTVEKPECLNLELKSVQKSEDKRHLDKCQESGEMKGEGESETCTETQTISENPSAVTLSSCSTAFPGSSFQSSQQPSSRDALISSVSFSACGVTNTAPATHLEQSTDTRKPCMEEPATDIDPHALAPTSMVSPMMEDPQPIRITPPLYTYSNPEKHREDTPSPSIMGDEEGEVEFESPVNSRRRGGDETSRSRRRKRKQDLEGRSEVEESNMLLELGDIGTGHYLEGLSSQDGEHPYLSRVSTNKSHAGKSLLEQLLIEIPPDLDMKRGLTTRSTRSSSANQRLGHSPDVKGGSDATRTPRSSPHGISKEDSSSSPCVAKSSPRLPVKQLSPTSNTSTSKVSGKRKRQESESSVASSATTEDSATPRPGKRKCSENAAELIKACMGLEDGPVKRVGGSSKRPSEDSETRRALAKPRRDSKVVVEIRLSLFLNKSVKQKETEVKQSCSKNSRQYLKLWKVVELVMTLSHEQASELCQYVNKEMTVENMIGNSSIVLVDVESSDDEPLIEIVGKGRASPHPKGRINNKDDNRSGSRSNHRAPSNTKMAAHKEVGMRRSVRQTPPVTPSPEVNTRRKTRSALTTAGIQPPHLDLTVLGNLVPQETCTLADYATEAASETDGAINKRRRPSRDGK</sequence>
<reference evidence="3" key="1">
    <citation type="submission" date="2020-11" db="EMBL/GenBank/DDBJ databases">
        <authorList>
            <person name="Tran Van P."/>
        </authorList>
    </citation>
    <scope>NUCLEOTIDE SEQUENCE</scope>
</reference>
<feature type="domain" description="Nuclear receptor coactivator 6 TRADD-N" evidence="2">
    <location>
        <begin position="226"/>
        <end position="334"/>
    </location>
</feature>
<feature type="compositionally biased region" description="Polar residues" evidence="1">
    <location>
        <begin position="513"/>
        <end position="524"/>
    </location>
</feature>
<feature type="compositionally biased region" description="Polar residues" evidence="1">
    <location>
        <begin position="2145"/>
        <end position="2156"/>
    </location>
</feature>
<feature type="compositionally biased region" description="Low complexity" evidence="1">
    <location>
        <begin position="941"/>
        <end position="952"/>
    </location>
</feature>
<feature type="compositionally biased region" description="Basic residues" evidence="1">
    <location>
        <begin position="1320"/>
        <end position="1330"/>
    </location>
</feature>
<feature type="compositionally biased region" description="Polar residues" evidence="1">
    <location>
        <begin position="891"/>
        <end position="900"/>
    </location>
</feature>
<feature type="compositionally biased region" description="Basic and acidic residues" evidence="1">
    <location>
        <begin position="1291"/>
        <end position="1302"/>
    </location>
</feature>
<feature type="region of interest" description="Disordered" evidence="1">
    <location>
        <begin position="373"/>
        <end position="497"/>
    </location>
</feature>
<accession>A0A7R9P9X4</accession>
<dbReference type="GO" id="GO:0005667">
    <property type="term" value="C:transcription regulator complex"/>
    <property type="evidence" value="ECO:0007669"/>
    <property type="project" value="TreeGrafter"/>
</dbReference>
<feature type="region of interest" description="Disordered" evidence="1">
    <location>
        <begin position="603"/>
        <end position="622"/>
    </location>
</feature>
<feature type="compositionally biased region" description="Basic and acidic residues" evidence="1">
    <location>
        <begin position="1919"/>
        <end position="1928"/>
    </location>
</feature>
<feature type="region of interest" description="Disordered" evidence="1">
    <location>
        <begin position="513"/>
        <end position="593"/>
    </location>
</feature>
<evidence type="ECO:0000313" key="3">
    <source>
        <dbReference type="EMBL" id="CAD7575523.1"/>
    </source>
</evidence>
<proteinExistence type="predicted"/>
<feature type="compositionally biased region" description="Low complexity" evidence="1">
    <location>
        <begin position="571"/>
        <end position="582"/>
    </location>
</feature>
<name>A0A7R9P9X4_TIMCA</name>
<dbReference type="GO" id="GO:0045944">
    <property type="term" value="P:positive regulation of transcription by RNA polymerase II"/>
    <property type="evidence" value="ECO:0007669"/>
    <property type="project" value="TreeGrafter"/>
</dbReference>
<feature type="region of interest" description="Disordered" evidence="1">
    <location>
        <begin position="1834"/>
        <end position="1866"/>
    </location>
</feature>
<feature type="compositionally biased region" description="Basic and acidic residues" evidence="1">
    <location>
        <begin position="1542"/>
        <end position="1555"/>
    </location>
</feature>
<evidence type="ECO:0000256" key="1">
    <source>
        <dbReference type="SAM" id="MobiDB-lite"/>
    </source>
</evidence>